<gene>
    <name evidence="13" type="ORF">Aam_023_049</name>
</gene>
<dbReference type="InterPro" id="IPR052156">
    <property type="entry name" value="BCAA_Transport_ATP-bd_LivF"/>
</dbReference>
<evidence type="ECO:0000256" key="11">
    <source>
        <dbReference type="SAM" id="Phobius"/>
    </source>
</evidence>
<dbReference type="InterPro" id="IPR032823">
    <property type="entry name" value="BCA_ABC_TP_C"/>
</dbReference>
<dbReference type="SMART" id="SM00382">
    <property type="entry name" value="AAA"/>
    <property type="match status" value="2"/>
</dbReference>
<dbReference type="GO" id="GO:0015807">
    <property type="term" value="P:L-amino acid transport"/>
    <property type="evidence" value="ECO:0007669"/>
    <property type="project" value="TreeGrafter"/>
</dbReference>
<keyword evidence="5 11" id="KW-0812">Transmembrane</keyword>
<dbReference type="CDD" id="cd06581">
    <property type="entry name" value="TM_PBP1_LivM_like"/>
    <property type="match status" value="1"/>
</dbReference>
<evidence type="ECO:0000256" key="6">
    <source>
        <dbReference type="ARBA" id="ARBA00022741"/>
    </source>
</evidence>
<dbReference type="Pfam" id="PF02653">
    <property type="entry name" value="BPD_transp_2"/>
    <property type="match status" value="1"/>
</dbReference>
<comment type="similarity">
    <text evidence="2">Belongs to the ABC transporter superfamily.</text>
</comment>
<evidence type="ECO:0000313" key="14">
    <source>
        <dbReference type="Proteomes" id="UP000032668"/>
    </source>
</evidence>
<reference evidence="13 14" key="1">
    <citation type="submission" date="2012-11" db="EMBL/GenBank/DDBJ databases">
        <title>Whole genome sequence of Acidocella aminolytica 101 = DSM 11237.</title>
        <authorList>
            <person name="Azuma Y."/>
            <person name="Higashiura N."/>
            <person name="Hirakawa H."/>
            <person name="Matsushita K."/>
        </authorList>
    </citation>
    <scope>NUCLEOTIDE SEQUENCE [LARGE SCALE GENOMIC DNA]</scope>
    <source>
        <strain evidence="14">101 / DSM 11237</strain>
    </source>
</reference>
<dbReference type="InterPro" id="IPR003439">
    <property type="entry name" value="ABC_transporter-like_ATP-bd"/>
</dbReference>
<dbReference type="CDD" id="cd03219">
    <property type="entry name" value="ABC_Mj1267_LivG_branched"/>
    <property type="match status" value="1"/>
</dbReference>
<dbReference type="Proteomes" id="UP000032668">
    <property type="component" value="Unassembled WGS sequence"/>
</dbReference>
<comment type="caution">
    <text evidence="13">The sequence shown here is derived from an EMBL/GenBank/DDBJ whole genome shotgun (WGS) entry which is preliminary data.</text>
</comment>
<keyword evidence="9 11" id="KW-1133">Transmembrane helix</keyword>
<dbReference type="PROSITE" id="PS00211">
    <property type="entry name" value="ABC_TRANSPORTER_1"/>
    <property type="match status" value="2"/>
</dbReference>
<keyword evidence="7" id="KW-0067">ATP-binding</keyword>
<feature type="transmembrane region" description="Helical" evidence="11">
    <location>
        <begin position="203"/>
        <end position="228"/>
    </location>
</feature>
<dbReference type="EMBL" id="BANC01000023">
    <property type="protein sequence ID" value="GAN79598.1"/>
    <property type="molecule type" value="Genomic_DNA"/>
</dbReference>
<dbReference type="Pfam" id="PF00005">
    <property type="entry name" value="ABC_tran"/>
    <property type="match status" value="2"/>
</dbReference>
<dbReference type="InterPro" id="IPR027417">
    <property type="entry name" value="P-loop_NTPase"/>
</dbReference>
<evidence type="ECO:0000256" key="4">
    <source>
        <dbReference type="ARBA" id="ARBA00022475"/>
    </source>
</evidence>
<dbReference type="RefSeq" id="WP_082075601.1">
    <property type="nucleotide sequence ID" value="NZ_BANC01000023.1"/>
</dbReference>
<dbReference type="CDD" id="cd03224">
    <property type="entry name" value="ABC_TM1139_LivF_branched"/>
    <property type="match status" value="1"/>
</dbReference>
<keyword evidence="3" id="KW-0813">Transport</keyword>
<keyword evidence="6" id="KW-0547">Nucleotide-binding</keyword>
<dbReference type="PANTHER" id="PTHR43820:SF4">
    <property type="entry name" value="HIGH-AFFINITY BRANCHED-CHAIN AMINO ACID TRANSPORT ATP-BINDING PROTEIN LIVF"/>
    <property type="match status" value="1"/>
</dbReference>
<dbReference type="STRING" id="1120923.SAMN02746095_02665"/>
<sequence>MNAVLKNPVLILGAVLVLLGFIGPAVGMPLSKLTEIAIYVLYGFGVNMLVGYTGLVPFGASVFFGCATYFVAVFMINTGDNEFLALGFAVLASLVLAFLLGLLILRRRGLYFSLLTLAASQIAFEVAFKWTAVTGGENGLQNVPLSVLTTPLRLYIFTVCLAVAVVGLLWRLAHAPFGRALQALRDNEQRMSCLGYNTGHLKLVAFCLCGVVVGIAGGLLALLLQGAYADNLGWEHAGDALLMTVLGGVHQFLGPLWGAIVFITLQDRLSLLTANWWLIFAPIIMGFALASPEGIQGMVQRLIGKSRWTLTRNEIPNRPEVIAPYQPSFKGVDMNVPVLTVRNLTNRFGSLYTARNIDLDVMPCQLHSFIGPNGAGKTTFFNLLTGLLKPTEGQINFAGKEITALKPYQRVRMGLSRSFQIVSVFKNLTAFENVRIAVQRRHKLSPIQYFHDAYKIDQINARTWTLLAAVGLDQRAAEICSNLSHGEQRLLEIAISLATDAKLLLLDEPLAGLAQADRQVVGALIRRLADAHAVLLIEHDMDRVLTLSDRITVLHQGALIADGKPAEVAANPAVIDAYLGAEKEAAHEIHPMEQAKIGKPVLEVKNLTAGYAGSVIIDGVSFTVREGEAVAILGRNGVGKTTTLNSLMGSVDISGGEILLDGKDITGRKPFEINRRGLSLVPEGRRLFPNLTVLENLRLAMRPGGASLEDVYELFPKLKVLSRSRASALSGGERQMVAVARALMVPSRIILLDEPFEGLAPSVVKEVMEAVVKLRSKASLIIVEHHAESVLSIVDRAVVLVNGQVAYEGSSEALAADEALQAKLLGVVHADAA</sequence>
<dbReference type="PANTHER" id="PTHR43820">
    <property type="entry name" value="HIGH-AFFINITY BRANCHED-CHAIN AMINO ACID TRANSPORT ATP-BINDING PROTEIN LIVF"/>
    <property type="match status" value="1"/>
</dbReference>
<dbReference type="InterPro" id="IPR017871">
    <property type="entry name" value="ABC_transporter-like_CS"/>
</dbReference>
<dbReference type="InterPro" id="IPR001851">
    <property type="entry name" value="ABC_transp_permease"/>
</dbReference>
<name>A0A0D6PEF6_9PROT</name>
<feature type="transmembrane region" description="Helical" evidence="11">
    <location>
        <begin position="83"/>
        <end position="105"/>
    </location>
</feature>
<accession>A0A0D6PEF6</accession>
<dbReference type="InterPro" id="IPR043428">
    <property type="entry name" value="LivM-like"/>
</dbReference>
<comment type="subcellular location">
    <subcellularLocation>
        <location evidence="1">Cell membrane</location>
        <topology evidence="1">Multi-pass membrane protein</topology>
    </subcellularLocation>
</comment>
<dbReference type="OrthoDB" id="7283113at2"/>
<feature type="transmembrane region" description="Helical" evidence="11">
    <location>
        <begin position="37"/>
        <end position="55"/>
    </location>
</feature>
<protein>
    <submittedName>
        <fullName evidence="13">ABC transporter</fullName>
    </submittedName>
</protein>
<keyword evidence="14" id="KW-1185">Reference proteome</keyword>
<dbReference type="GO" id="GO:0015658">
    <property type="term" value="F:branched-chain amino acid transmembrane transporter activity"/>
    <property type="evidence" value="ECO:0007669"/>
    <property type="project" value="InterPro"/>
</dbReference>
<evidence type="ECO:0000256" key="5">
    <source>
        <dbReference type="ARBA" id="ARBA00022692"/>
    </source>
</evidence>
<feature type="transmembrane region" description="Helical" evidence="11">
    <location>
        <begin position="152"/>
        <end position="173"/>
    </location>
</feature>
<evidence type="ECO:0000259" key="12">
    <source>
        <dbReference type="PROSITE" id="PS50893"/>
    </source>
</evidence>
<keyword evidence="4" id="KW-1003">Cell membrane</keyword>
<organism evidence="13 14">
    <name type="scientific">Acidocella aminolytica 101 = DSM 11237</name>
    <dbReference type="NCBI Taxonomy" id="1120923"/>
    <lineage>
        <taxon>Bacteria</taxon>
        <taxon>Pseudomonadati</taxon>
        <taxon>Pseudomonadota</taxon>
        <taxon>Alphaproteobacteria</taxon>
        <taxon>Acetobacterales</taxon>
        <taxon>Acidocellaceae</taxon>
        <taxon>Acidocella</taxon>
    </lineage>
</organism>
<dbReference type="InterPro" id="IPR003593">
    <property type="entry name" value="AAA+_ATPase"/>
</dbReference>
<evidence type="ECO:0000256" key="3">
    <source>
        <dbReference type="ARBA" id="ARBA00022448"/>
    </source>
</evidence>
<dbReference type="SUPFAM" id="SSF52540">
    <property type="entry name" value="P-loop containing nucleoside triphosphate hydrolases"/>
    <property type="match status" value="2"/>
</dbReference>
<keyword evidence="8" id="KW-0029">Amino-acid transport</keyword>
<proteinExistence type="inferred from homology"/>
<dbReference type="GO" id="GO:0005886">
    <property type="term" value="C:plasma membrane"/>
    <property type="evidence" value="ECO:0007669"/>
    <property type="project" value="UniProtKB-SubCell"/>
</dbReference>
<evidence type="ECO:0000256" key="1">
    <source>
        <dbReference type="ARBA" id="ARBA00004651"/>
    </source>
</evidence>
<dbReference type="Gene3D" id="3.40.50.300">
    <property type="entry name" value="P-loop containing nucleotide triphosphate hydrolases"/>
    <property type="match status" value="2"/>
</dbReference>
<dbReference type="Pfam" id="PF12399">
    <property type="entry name" value="BCA_ABC_TP_C"/>
    <property type="match status" value="1"/>
</dbReference>
<evidence type="ECO:0000313" key="13">
    <source>
        <dbReference type="EMBL" id="GAN79598.1"/>
    </source>
</evidence>
<feature type="transmembrane region" description="Helical" evidence="11">
    <location>
        <begin position="112"/>
        <end position="132"/>
    </location>
</feature>
<feature type="transmembrane region" description="Helical" evidence="11">
    <location>
        <begin position="60"/>
        <end position="77"/>
    </location>
</feature>
<evidence type="ECO:0000256" key="2">
    <source>
        <dbReference type="ARBA" id="ARBA00005417"/>
    </source>
</evidence>
<dbReference type="PROSITE" id="PS50893">
    <property type="entry name" value="ABC_TRANSPORTER_2"/>
    <property type="match status" value="2"/>
</dbReference>
<feature type="domain" description="ABC transporter" evidence="12">
    <location>
        <begin position="602"/>
        <end position="827"/>
    </location>
</feature>
<dbReference type="GO" id="GO:0005524">
    <property type="term" value="F:ATP binding"/>
    <property type="evidence" value="ECO:0007669"/>
    <property type="project" value="UniProtKB-KW"/>
</dbReference>
<evidence type="ECO:0000256" key="8">
    <source>
        <dbReference type="ARBA" id="ARBA00022970"/>
    </source>
</evidence>
<evidence type="ECO:0000256" key="9">
    <source>
        <dbReference type="ARBA" id="ARBA00022989"/>
    </source>
</evidence>
<feature type="transmembrane region" description="Helical" evidence="11">
    <location>
        <begin position="269"/>
        <end position="290"/>
    </location>
</feature>
<feature type="transmembrane region" description="Helical" evidence="11">
    <location>
        <begin position="240"/>
        <end position="262"/>
    </location>
</feature>
<evidence type="ECO:0000256" key="7">
    <source>
        <dbReference type="ARBA" id="ARBA00022840"/>
    </source>
</evidence>
<keyword evidence="10 11" id="KW-0472">Membrane</keyword>
<feature type="domain" description="ABC transporter" evidence="12">
    <location>
        <begin position="339"/>
        <end position="581"/>
    </location>
</feature>
<dbReference type="GO" id="GO:0016887">
    <property type="term" value="F:ATP hydrolysis activity"/>
    <property type="evidence" value="ECO:0007669"/>
    <property type="project" value="InterPro"/>
</dbReference>
<evidence type="ECO:0000256" key="10">
    <source>
        <dbReference type="ARBA" id="ARBA00023136"/>
    </source>
</evidence>
<dbReference type="AlphaFoldDB" id="A0A0D6PEF6"/>